<reference evidence="1" key="1">
    <citation type="submission" date="2021-06" db="EMBL/GenBank/DDBJ databases">
        <authorList>
            <person name="Kallberg Y."/>
            <person name="Tangrot J."/>
            <person name="Rosling A."/>
        </authorList>
    </citation>
    <scope>NUCLEOTIDE SEQUENCE</scope>
    <source>
        <strain evidence="1">87-6 pot B 2015</strain>
    </source>
</reference>
<sequence>MINNQGGFNKRIITLGVLISEGQAYGHTNQSPTFTPYGVEPEFRSIIVKYPKESSSFKIGSKQFIEWKSTLPRSTEVIVEILSSPRYEFSPPETIWKTTASIGSGKVSFIVGQWFYYNIYNARVYTQNHPRVIGTSGHFTIYSLPIQS</sequence>
<comment type="caution">
    <text evidence="1">The sequence shown here is derived from an EMBL/GenBank/DDBJ whole genome shotgun (WGS) entry which is preliminary data.</text>
</comment>
<dbReference type="EMBL" id="CAJVPP010006749">
    <property type="protein sequence ID" value="CAG8681368.1"/>
    <property type="molecule type" value="Genomic_DNA"/>
</dbReference>
<accession>A0A9N9HE68</accession>
<dbReference type="Proteomes" id="UP000789375">
    <property type="component" value="Unassembled WGS sequence"/>
</dbReference>
<dbReference type="AlphaFoldDB" id="A0A9N9HE68"/>
<proteinExistence type="predicted"/>
<protein>
    <submittedName>
        <fullName evidence="1">10614_t:CDS:1</fullName>
    </submittedName>
</protein>
<name>A0A9N9HE68_FUNMO</name>
<evidence type="ECO:0000313" key="1">
    <source>
        <dbReference type="EMBL" id="CAG8681368.1"/>
    </source>
</evidence>
<keyword evidence="2" id="KW-1185">Reference proteome</keyword>
<evidence type="ECO:0000313" key="2">
    <source>
        <dbReference type="Proteomes" id="UP000789375"/>
    </source>
</evidence>
<gene>
    <name evidence="1" type="ORF">FMOSSE_LOCUS12905</name>
</gene>
<organism evidence="1 2">
    <name type="scientific">Funneliformis mosseae</name>
    <name type="common">Endomycorrhizal fungus</name>
    <name type="synonym">Glomus mosseae</name>
    <dbReference type="NCBI Taxonomy" id="27381"/>
    <lineage>
        <taxon>Eukaryota</taxon>
        <taxon>Fungi</taxon>
        <taxon>Fungi incertae sedis</taxon>
        <taxon>Mucoromycota</taxon>
        <taxon>Glomeromycotina</taxon>
        <taxon>Glomeromycetes</taxon>
        <taxon>Glomerales</taxon>
        <taxon>Glomeraceae</taxon>
        <taxon>Funneliformis</taxon>
    </lineage>
</organism>